<dbReference type="EMBL" id="UXUI01009425">
    <property type="protein sequence ID" value="VDD93684.1"/>
    <property type="molecule type" value="Genomic_DNA"/>
</dbReference>
<dbReference type="CDD" id="cd00109">
    <property type="entry name" value="Kunitz-type"/>
    <property type="match status" value="2"/>
</dbReference>
<accession>A0A0N4VE91</accession>
<evidence type="ECO:0000256" key="7">
    <source>
        <dbReference type="PROSITE-ProRule" id="PRU00076"/>
    </source>
</evidence>
<dbReference type="InterPro" id="IPR049883">
    <property type="entry name" value="NOTCH1_EGF-like"/>
</dbReference>
<dbReference type="CDD" id="cd00054">
    <property type="entry name" value="EGF_CA"/>
    <property type="match status" value="2"/>
</dbReference>
<keyword evidence="3 8" id="KW-0732">Signal</keyword>
<keyword evidence="5" id="KW-0722">Serine protease inhibitor</keyword>
<keyword evidence="12" id="KW-1185">Reference proteome</keyword>
<dbReference type="GO" id="GO:0005615">
    <property type="term" value="C:extracellular space"/>
    <property type="evidence" value="ECO:0007669"/>
    <property type="project" value="TreeGrafter"/>
</dbReference>
<proteinExistence type="predicted"/>
<dbReference type="FunFam" id="4.10.410.10:FF:000020">
    <property type="entry name" value="Collagen, type VI, alpha 3"/>
    <property type="match status" value="1"/>
</dbReference>
<dbReference type="InterPro" id="IPR001881">
    <property type="entry name" value="EGF-like_Ca-bd_dom"/>
</dbReference>
<dbReference type="Pfam" id="PF12947">
    <property type="entry name" value="EGF_3"/>
    <property type="match status" value="1"/>
</dbReference>
<comment type="caution">
    <text evidence="7">Lacks conserved residue(s) required for the propagation of feature annotation.</text>
</comment>
<evidence type="ECO:0000313" key="11">
    <source>
        <dbReference type="EMBL" id="VDD93684.1"/>
    </source>
</evidence>
<dbReference type="PROSITE" id="PS01186">
    <property type="entry name" value="EGF_2"/>
    <property type="match status" value="2"/>
</dbReference>
<evidence type="ECO:0000256" key="6">
    <source>
        <dbReference type="ARBA" id="ARBA00023157"/>
    </source>
</evidence>
<keyword evidence="6" id="KW-1015">Disulfide bond</keyword>
<reference evidence="11 12" key="2">
    <citation type="submission" date="2018-10" db="EMBL/GenBank/DDBJ databases">
        <authorList>
            <consortium name="Pathogen Informatics"/>
        </authorList>
    </citation>
    <scope>NUCLEOTIDE SEQUENCE [LARGE SCALE GENOMIC DNA]</scope>
</reference>
<feature type="domain" description="BPTI/Kunitz inhibitor" evidence="10">
    <location>
        <begin position="23"/>
        <end position="73"/>
    </location>
</feature>
<dbReference type="PROSITE" id="PS50026">
    <property type="entry name" value="EGF_3"/>
    <property type="match status" value="2"/>
</dbReference>
<dbReference type="OrthoDB" id="5852179at2759"/>
<dbReference type="PROSITE" id="PS01187">
    <property type="entry name" value="EGF_CA"/>
    <property type="match status" value="2"/>
</dbReference>
<dbReference type="PROSITE" id="PS00280">
    <property type="entry name" value="BPTI_KUNITZ_1"/>
    <property type="match status" value="2"/>
</dbReference>
<dbReference type="GO" id="GO:0004867">
    <property type="term" value="F:serine-type endopeptidase inhibitor activity"/>
    <property type="evidence" value="ECO:0007669"/>
    <property type="project" value="UniProtKB-KW"/>
</dbReference>
<dbReference type="SUPFAM" id="SSF57362">
    <property type="entry name" value="BPTI-like"/>
    <property type="match status" value="3"/>
</dbReference>
<dbReference type="PANTHER" id="PTHR10083">
    <property type="entry name" value="KUNITZ-TYPE PROTEASE INHIBITOR-RELATED"/>
    <property type="match status" value="1"/>
</dbReference>
<feature type="signal peptide" evidence="8">
    <location>
        <begin position="1"/>
        <end position="17"/>
    </location>
</feature>
<evidence type="ECO:0000313" key="12">
    <source>
        <dbReference type="Proteomes" id="UP000274131"/>
    </source>
</evidence>
<protein>
    <submittedName>
        <fullName evidence="13">Kunitz/Bovine pancreatic trypsin inhibitor domain protein</fullName>
    </submittedName>
</protein>
<evidence type="ECO:0000256" key="1">
    <source>
        <dbReference type="ARBA" id="ARBA00022536"/>
    </source>
</evidence>
<sequence>MLFAIFYFGLYFRSPLAQVYNPCNETEDPGPCQQFQVKWYWDKLDNKCKKFLYGGCLGNLNRFDTKNQCIRQCLYELDNIDTIPDKKKAAQSCQNSAHVPSFLELCFLPPDKGECENYRTGDRYYYFNAEAGKCEPFIYRGCAGNANRFYSLQKCRSVCAERLSPHKIACSKCDLRVSYCKEYSKYNYTCECREGYQKLSSGQCVDLNECLKPSKLCDRNAQCYNTPGSYICRCKPGYRGNGKRCTFVGVGRSTLDCKRCSKNATCSHGVCTCKEGFVGDGFNCTDVDECTRRPGMCDRNAKCVNVAGSYICECLPGFAGNGYFCTKKIDACLDKFDVEYQYQCGVEQWREHYYYDHKTKKCKLFWYDGCPGKSRNIFSKLHACELMCEFGHVLDRSG</sequence>
<dbReference type="SMART" id="SM00179">
    <property type="entry name" value="EGF_CA"/>
    <property type="match status" value="2"/>
</dbReference>
<name>A0A0N4VE91_ENTVE</name>
<evidence type="ECO:0000256" key="5">
    <source>
        <dbReference type="ARBA" id="ARBA00022900"/>
    </source>
</evidence>
<evidence type="ECO:0000313" key="13">
    <source>
        <dbReference type="WBParaSite" id="EVEC_0000899401-mRNA-1"/>
    </source>
</evidence>
<dbReference type="PROSITE" id="PS00010">
    <property type="entry name" value="ASX_HYDROXYL"/>
    <property type="match status" value="2"/>
</dbReference>
<dbReference type="PANTHER" id="PTHR10083:SF328">
    <property type="entry name" value="TISSUE FACTOR PATHWAY INHIBITOR"/>
    <property type="match status" value="1"/>
</dbReference>
<reference evidence="13" key="1">
    <citation type="submission" date="2017-02" db="UniProtKB">
        <authorList>
            <consortium name="WormBaseParasite"/>
        </authorList>
    </citation>
    <scope>IDENTIFICATION</scope>
</reference>
<dbReference type="PROSITE" id="PS50279">
    <property type="entry name" value="BPTI_KUNITZ_2"/>
    <property type="match status" value="3"/>
</dbReference>
<feature type="domain" description="EGF-like" evidence="9">
    <location>
        <begin position="286"/>
        <end position="326"/>
    </location>
</feature>
<dbReference type="Gene3D" id="4.10.410.10">
    <property type="entry name" value="Pancreatic trypsin inhibitor Kunitz domain"/>
    <property type="match status" value="3"/>
</dbReference>
<dbReference type="GO" id="GO:0005509">
    <property type="term" value="F:calcium ion binding"/>
    <property type="evidence" value="ECO:0007669"/>
    <property type="project" value="InterPro"/>
</dbReference>
<dbReference type="Pfam" id="PF00014">
    <property type="entry name" value="Kunitz_BPTI"/>
    <property type="match status" value="3"/>
</dbReference>
<dbReference type="PRINTS" id="PR00759">
    <property type="entry name" value="BASICPTASE"/>
</dbReference>
<evidence type="ECO:0000256" key="2">
    <source>
        <dbReference type="ARBA" id="ARBA00022690"/>
    </source>
</evidence>
<dbReference type="InterPro" id="IPR020901">
    <property type="entry name" value="Prtase_inh_Kunz-CS"/>
</dbReference>
<dbReference type="InterPro" id="IPR018097">
    <property type="entry name" value="EGF_Ca-bd_CS"/>
</dbReference>
<dbReference type="FunFam" id="2.10.25.10:FF:000653">
    <property type="entry name" value="Putative Fibrillin-1"/>
    <property type="match status" value="2"/>
</dbReference>
<dbReference type="InterPro" id="IPR036880">
    <property type="entry name" value="Kunitz_BPTI_sf"/>
</dbReference>
<evidence type="ECO:0000256" key="3">
    <source>
        <dbReference type="ARBA" id="ARBA00022729"/>
    </source>
</evidence>
<dbReference type="WBParaSite" id="EVEC_0000899401-mRNA-1">
    <property type="protein sequence ID" value="EVEC_0000899401-mRNA-1"/>
    <property type="gene ID" value="EVEC_0000899401"/>
</dbReference>
<evidence type="ECO:0000259" key="10">
    <source>
        <dbReference type="PROSITE" id="PS50279"/>
    </source>
</evidence>
<dbReference type="SUPFAM" id="SSF57196">
    <property type="entry name" value="EGF/Laminin"/>
    <property type="match status" value="2"/>
</dbReference>
<feature type="domain" description="EGF-like" evidence="9">
    <location>
        <begin position="206"/>
        <end position="246"/>
    </location>
</feature>
<dbReference type="SMART" id="SM00131">
    <property type="entry name" value="KU"/>
    <property type="match status" value="3"/>
</dbReference>
<dbReference type="InterPro" id="IPR024731">
    <property type="entry name" value="NELL2-like_EGF"/>
</dbReference>
<gene>
    <name evidence="11" type="ORF">EVEC_LOCUS8435</name>
</gene>
<dbReference type="Proteomes" id="UP000274131">
    <property type="component" value="Unassembled WGS sequence"/>
</dbReference>
<feature type="chain" id="PRO_5043122903" evidence="8">
    <location>
        <begin position="18"/>
        <end position="398"/>
    </location>
</feature>
<organism evidence="13">
    <name type="scientific">Enterobius vermicularis</name>
    <name type="common">Human pinworm</name>
    <dbReference type="NCBI Taxonomy" id="51028"/>
    <lineage>
        <taxon>Eukaryota</taxon>
        <taxon>Metazoa</taxon>
        <taxon>Ecdysozoa</taxon>
        <taxon>Nematoda</taxon>
        <taxon>Chromadorea</taxon>
        <taxon>Rhabditida</taxon>
        <taxon>Spirurina</taxon>
        <taxon>Oxyuridomorpha</taxon>
        <taxon>Oxyuroidea</taxon>
        <taxon>Oxyuridae</taxon>
        <taxon>Enterobius</taxon>
    </lineage>
</organism>
<evidence type="ECO:0000259" key="9">
    <source>
        <dbReference type="PROSITE" id="PS50026"/>
    </source>
</evidence>
<dbReference type="InterPro" id="IPR050098">
    <property type="entry name" value="TFPI/VKTCI-like"/>
</dbReference>
<keyword evidence="1 7" id="KW-0245">EGF-like domain</keyword>
<feature type="domain" description="BPTI/Kunitz inhibitor" evidence="10">
    <location>
        <begin position="106"/>
        <end position="159"/>
    </location>
</feature>
<dbReference type="Pfam" id="PF07645">
    <property type="entry name" value="EGF_CA"/>
    <property type="match status" value="1"/>
</dbReference>
<dbReference type="InterPro" id="IPR000152">
    <property type="entry name" value="EGF-type_Asp/Asn_hydroxyl_site"/>
</dbReference>
<feature type="domain" description="BPTI/Kunitz inhibitor" evidence="10">
    <location>
        <begin position="332"/>
        <end position="388"/>
    </location>
</feature>
<dbReference type="InterPro" id="IPR002223">
    <property type="entry name" value="Kunitz_BPTI"/>
</dbReference>
<evidence type="ECO:0000256" key="4">
    <source>
        <dbReference type="ARBA" id="ARBA00022737"/>
    </source>
</evidence>
<evidence type="ECO:0000256" key="8">
    <source>
        <dbReference type="SAM" id="SignalP"/>
    </source>
</evidence>
<dbReference type="InterPro" id="IPR000742">
    <property type="entry name" value="EGF"/>
</dbReference>
<dbReference type="AlphaFoldDB" id="A0A0N4VE91"/>
<dbReference type="Gene3D" id="2.10.25.10">
    <property type="entry name" value="Laminin"/>
    <property type="match status" value="2"/>
</dbReference>
<keyword evidence="4" id="KW-0677">Repeat</keyword>
<keyword evidence="2" id="KW-0646">Protease inhibitor</keyword>
<dbReference type="STRING" id="51028.A0A0N4VE91"/>
<dbReference type="SMART" id="SM00181">
    <property type="entry name" value="EGF"/>
    <property type="match status" value="4"/>
</dbReference>